<keyword evidence="4" id="KW-1185">Reference proteome</keyword>
<dbReference type="InterPro" id="IPR025962">
    <property type="entry name" value="SdpI/YhfL"/>
</dbReference>
<keyword evidence="1" id="KW-1133">Transmembrane helix</keyword>
<dbReference type="Pfam" id="PF07853">
    <property type="entry name" value="DUF1648"/>
    <property type="match status" value="1"/>
</dbReference>
<feature type="transmembrane region" description="Helical" evidence="1">
    <location>
        <begin position="116"/>
        <end position="137"/>
    </location>
</feature>
<protein>
    <submittedName>
        <fullName evidence="3">DUF1648 domain-containing protein</fullName>
    </submittedName>
</protein>
<evidence type="ECO:0000256" key="1">
    <source>
        <dbReference type="SAM" id="Phobius"/>
    </source>
</evidence>
<feature type="transmembrane region" description="Helical" evidence="1">
    <location>
        <begin position="9"/>
        <end position="26"/>
    </location>
</feature>
<keyword evidence="1" id="KW-0472">Membrane</keyword>
<organism evidence="3 4">
    <name type="scientific">Adhaeribacter soli</name>
    <dbReference type="NCBI Taxonomy" id="2607655"/>
    <lineage>
        <taxon>Bacteria</taxon>
        <taxon>Pseudomonadati</taxon>
        <taxon>Bacteroidota</taxon>
        <taxon>Cytophagia</taxon>
        <taxon>Cytophagales</taxon>
        <taxon>Hymenobacteraceae</taxon>
        <taxon>Adhaeribacter</taxon>
    </lineage>
</organism>
<feature type="transmembrane region" description="Helical" evidence="1">
    <location>
        <begin position="166"/>
        <end position="185"/>
    </location>
</feature>
<reference evidence="3 4" key="1">
    <citation type="submission" date="2019-09" db="EMBL/GenBank/DDBJ databases">
        <title>Genome sequence of Adhaeribacter sp. M2.</title>
        <authorList>
            <person name="Srinivasan S."/>
        </authorList>
    </citation>
    <scope>NUCLEOTIDE SEQUENCE [LARGE SCALE GENOMIC DNA]</scope>
    <source>
        <strain evidence="3 4">M2</strain>
    </source>
</reference>
<name>A0A5N1IVJ4_9BACT</name>
<feature type="transmembrane region" description="Helical" evidence="1">
    <location>
        <begin position="92"/>
        <end position="110"/>
    </location>
</feature>
<proteinExistence type="predicted"/>
<dbReference type="Proteomes" id="UP000326570">
    <property type="component" value="Unassembled WGS sequence"/>
</dbReference>
<dbReference type="EMBL" id="VTWT01000007">
    <property type="protein sequence ID" value="KAA9331959.1"/>
    <property type="molecule type" value="Genomic_DNA"/>
</dbReference>
<dbReference type="InterPro" id="IPR012867">
    <property type="entry name" value="DUF1648"/>
</dbReference>
<dbReference type="PANTHER" id="PTHR37810">
    <property type="entry name" value="IMMUNITY PROTEIN SDPI"/>
    <property type="match status" value="1"/>
</dbReference>
<evidence type="ECO:0000259" key="2">
    <source>
        <dbReference type="Pfam" id="PF07853"/>
    </source>
</evidence>
<dbReference type="GO" id="GO:0009636">
    <property type="term" value="P:response to toxic substance"/>
    <property type="evidence" value="ECO:0007669"/>
    <property type="project" value="TreeGrafter"/>
</dbReference>
<feature type="transmembrane region" description="Helical" evidence="1">
    <location>
        <begin position="46"/>
        <end position="67"/>
    </location>
</feature>
<dbReference type="PIRSF" id="PIRSF038959">
    <property type="entry name" value="SdpI"/>
    <property type="match status" value="1"/>
</dbReference>
<keyword evidence="1" id="KW-0812">Transmembrane</keyword>
<comment type="caution">
    <text evidence="3">The sequence shown here is derived from an EMBL/GenBank/DDBJ whole genome shotgun (WGS) entry which is preliminary data.</text>
</comment>
<evidence type="ECO:0000313" key="4">
    <source>
        <dbReference type="Proteomes" id="UP000326570"/>
    </source>
</evidence>
<feature type="domain" description="DUF1648" evidence="2">
    <location>
        <begin position="13"/>
        <end position="60"/>
    </location>
</feature>
<evidence type="ECO:0000313" key="3">
    <source>
        <dbReference type="EMBL" id="KAA9331959.1"/>
    </source>
</evidence>
<dbReference type="RefSeq" id="WP_150904568.1">
    <property type="nucleotide sequence ID" value="NZ_VTWT01000007.1"/>
</dbReference>
<dbReference type="AlphaFoldDB" id="A0A5N1IVJ4"/>
<feature type="transmembrane region" description="Helical" evidence="1">
    <location>
        <begin position="191"/>
        <end position="212"/>
    </location>
</feature>
<dbReference type="InterPro" id="IPR026272">
    <property type="entry name" value="SdpI"/>
</dbReference>
<dbReference type="Pfam" id="PF13630">
    <property type="entry name" value="SdpI"/>
    <property type="match status" value="1"/>
</dbReference>
<accession>A0A5N1IVJ4</accession>
<dbReference type="PANTHER" id="PTHR37810:SF5">
    <property type="entry name" value="IMMUNITY PROTEIN SDPI"/>
    <property type="match status" value="1"/>
</dbReference>
<sequence length="222" mass="25572">MKNHSKTEFLIFLLLIVPFVYLAFTWNDYPDRVPIHFNHKGEADNYGPKSFGLLMLPVINIFLYLLLKYLPKIDPRKENYALFEGRYKAIRLLIHLFMVFIFVLLTVSMLKGASSLLFPKLVVAGVAVVFMILGNYFSAVRPNYFVGIRTPWTLSNDEVWKKTHRFAGKLWVGASLILLMLVLASEKAHPAIVVIYIGILVIVPVVYSYLLYRKFSRQNGTH</sequence>
<gene>
    <name evidence="3" type="ORF">F0P94_14285</name>
</gene>